<evidence type="ECO:0000313" key="3">
    <source>
        <dbReference type="Proteomes" id="UP001501594"/>
    </source>
</evidence>
<protein>
    <submittedName>
        <fullName evidence="2">CBS domain-containing protein</fullName>
    </submittedName>
</protein>
<dbReference type="Pfam" id="PF00571">
    <property type="entry name" value="CBS"/>
    <property type="match status" value="1"/>
</dbReference>
<comment type="caution">
    <text evidence="2">The sequence shown here is derived from an EMBL/GenBank/DDBJ whole genome shotgun (WGS) entry which is preliminary data.</text>
</comment>
<accession>A0ABP8E142</accession>
<feature type="domain" description="CBS" evidence="1">
    <location>
        <begin position="99"/>
        <end position="149"/>
    </location>
</feature>
<reference evidence="3" key="1">
    <citation type="journal article" date="2019" name="Int. J. Syst. Evol. Microbiol.">
        <title>The Global Catalogue of Microorganisms (GCM) 10K type strain sequencing project: providing services to taxonomists for standard genome sequencing and annotation.</title>
        <authorList>
            <consortium name="The Broad Institute Genomics Platform"/>
            <consortium name="The Broad Institute Genome Sequencing Center for Infectious Disease"/>
            <person name="Wu L."/>
            <person name="Ma J."/>
        </authorList>
    </citation>
    <scope>NUCLEOTIDE SEQUENCE [LARGE SCALE GENOMIC DNA]</scope>
    <source>
        <strain evidence="3">JCM 17442</strain>
    </source>
</reference>
<dbReference type="InterPro" id="IPR000644">
    <property type="entry name" value="CBS_dom"/>
</dbReference>
<evidence type="ECO:0000313" key="2">
    <source>
        <dbReference type="EMBL" id="GAA4265926.1"/>
    </source>
</evidence>
<dbReference type="InterPro" id="IPR046342">
    <property type="entry name" value="CBS_dom_sf"/>
</dbReference>
<keyword evidence="3" id="KW-1185">Reference proteome</keyword>
<proteinExistence type="predicted"/>
<sequence>MRASDLTISLPLVDRASKASDAVRIIAEQDLIGLVVADASGVPKAVVSAIDVARLMLPRYIRDDLSLANVVGESGVRDLWGELADRTIGDVLDDDEVQARAILTVEPDATLVEVAARLVDARTQVCRVVGDDGVDHGFVTLPHLLDAIVATVDERGTAE</sequence>
<gene>
    <name evidence="2" type="ORF">GCM10022256_15380</name>
</gene>
<dbReference type="RefSeq" id="WP_344794710.1">
    <property type="nucleotide sequence ID" value="NZ_BAABAU010000001.1"/>
</dbReference>
<dbReference type="EMBL" id="BAABAU010000001">
    <property type="protein sequence ID" value="GAA4265926.1"/>
    <property type="molecule type" value="Genomic_DNA"/>
</dbReference>
<evidence type="ECO:0000259" key="1">
    <source>
        <dbReference type="Pfam" id="PF00571"/>
    </source>
</evidence>
<name>A0ABP8E142_9MICO</name>
<organism evidence="2 3">
    <name type="scientific">Frondihabitans peucedani</name>
    <dbReference type="NCBI Taxonomy" id="598626"/>
    <lineage>
        <taxon>Bacteria</taxon>
        <taxon>Bacillati</taxon>
        <taxon>Actinomycetota</taxon>
        <taxon>Actinomycetes</taxon>
        <taxon>Micrococcales</taxon>
        <taxon>Microbacteriaceae</taxon>
        <taxon>Frondihabitans</taxon>
    </lineage>
</organism>
<dbReference type="SUPFAM" id="SSF54631">
    <property type="entry name" value="CBS-domain pair"/>
    <property type="match status" value="1"/>
</dbReference>
<dbReference type="Proteomes" id="UP001501594">
    <property type="component" value="Unassembled WGS sequence"/>
</dbReference>
<dbReference type="Gene3D" id="3.10.580.10">
    <property type="entry name" value="CBS-domain"/>
    <property type="match status" value="1"/>
</dbReference>